<evidence type="ECO:0000259" key="8">
    <source>
        <dbReference type="Pfam" id="PF13098"/>
    </source>
</evidence>
<evidence type="ECO:0000313" key="10">
    <source>
        <dbReference type="Proteomes" id="UP000298602"/>
    </source>
</evidence>
<accession>A0A4P8L431</accession>
<dbReference type="InterPro" id="IPR011767">
    <property type="entry name" value="GLR_AS"/>
</dbReference>
<protein>
    <submittedName>
        <fullName evidence="9">DsbC family protein</fullName>
    </submittedName>
</protein>
<reference evidence="9 10" key="1">
    <citation type="submission" date="2019-05" db="EMBL/GenBank/DDBJ databases">
        <title>The Complete Genome Sequence of the n-alkane-degrading Desulfoglaeba alkanexedens ALDC reveals multiple alkylsuccinate synthase gene clusters.</title>
        <authorList>
            <person name="Callaghan A.V."/>
            <person name="Davidova I.A."/>
            <person name="Duncan K.E."/>
            <person name="Morris B."/>
            <person name="McInerney M.J."/>
        </authorList>
    </citation>
    <scope>NUCLEOTIDE SEQUENCE [LARGE SCALE GENOMIC DNA]</scope>
    <source>
        <strain evidence="9 10">ALDC</strain>
    </source>
</reference>
<dbReference type="SUPFAM" id="SSF52833">
    <property type="entry name" value="Thioredoxin-like"/>
    <property type="match status" value="1"/>
</dbReference>
<dbReference type="InterPro" id="IPR012336">
    <property type="entry name" value="Thioredoxin-like_fold"/>
</dbReference>
<organism evidence="9 10">
    <name type="scientific">Desulfoglaeba alkanexedens ALDC</name>
    <dbReference type="NCBI Taxonomy" id="980445"/>
    <lineage>
        <taxon>Bacteria</taxon>
        <taxon>Pseudomonadati</taxon>
        <taxon>Thermodesulfobacteriota</taxon>
        <taxon>Syntrophobacteria</taxon>
        <taxon>Syntrophobacterales</taxon>
        <taxon>Syntrophobacteraceae</taxon>
        <taxon>Desulfoglaeba</taxon>
    </lineage>
</organism>
<dbReference type="InterPro" id="IPR051470">
    <property type="entry name" value="Thiol:disulfide_interchange"/>
</dbReference>
<evidence type="ECO:0000256" key="3">
    <source>
        <dbReference type="ARBA" id="ARBA00022729"/>
    </source>
</evidence>
<proteinExistence type="inferred from homology"/>
<dbReference type="Pfam" id="PF10411">
    <property type="entry name" value="DsbC_N"/>
    <property type="match status" value="1"/>
</dbReference>
<dbReference type="Pfam" id="PF13098">
    <property type="entry name" value="Thioredoxin_2"/>
    <property type="match status" value="1"/>
</dbReference>
<comment type="subcellular location">
    <subcellularLocation>
        <location evidence="1">Periplasm</location>
    </subcellularLocation>
</comment>
<dbReference type="PANTHER" id="PTHR35272">
    <property type="entry name" value="THIOL:DISULFIDE INTERCHANGE PROTEIN DSBC-RELATED"/>
    <property type="match status" value="1"/>
</dbReference>
<keyword evidence="5" id="KW-1015">Disulfide bond</keyword>
<gene>
    <name evidence="9" type="ORF">FDQ92_11060</name>
</gene>
<dbReference type="OrthoDB" id="9800545at2"/>
<sequence>MGIEAGASAQLCSQAGAWEQGGIRFPLPLWEGIKGRGEKVEPGRSPVGAQRRCAPTCRRSRSTRDCRFYGSRARALHQEKEGEAAMRSGTLRFRRCLCLLVLLFFAAAAAAPPQTEGTSGDCPDLEHVRSLASRVFPKEAEIRSVQPAPVSGWCEVQVLFKGQQRIFYVDKDGAFFFLGEIIDVERGVNLTRRATEAGNRFTAEEMKKLEDLAALRLGDQEPVVYLATDPQCPYCARAEKILEDMAQNGDLSAKILFFPLASHKGAKELCISVICDKKGMHEFRSGYQSDNQCDEGRRLIEETVGFLSSKGIAGTPAYIFPDGTYHLGVMSKERLLQRLKE</sequence>
<feature type="domain" description="Thioredoxin-like fold" evidence="8">
    <location>
        <begin position="218"/>
        <end position="339"/>
    </location>
</feature>
<dbReference type="PROSITE" id="PS00195">
    <property type="entry name" value="GLUTAREDOXIN_1"/>
    <property type="match status" value="1"/>
</dbReference>
<evidence type="ECO:0000256" key="1">
    <source>
        <dbReference type="ARBA" id="ARBA00004418"/>
    </source>
</evidence>
<evidence type="ECO:0000256" key="5">
    <source>
        <dbReference type="ARBA" id="ARBA00023157"/>
    </source>
</evidence>
<keyword evidence="3" id="KW-0732">Signal</keyword>
<dbReference type="InterPro" id="IPR009094">
    <property type="entry name" value="DiS-bond_isomerase_DsbC/G_N_sf"/>
</dbReference>
<dbReference type="InterPro" id="IPR036249">
    <property type="entry name" value="Thioredoxin-like_sf"/>
</dbReference>
<dbReference type="SUPFAM" id="SSF54423">
    <property type="entry name" value="DsbC/DsbG N-terminal domain-like"/>
    <property type="match status" value="1"/>
</dbReference>
<dbReference type="EMBL" id="CP040098">
    <property type="protein sequence ID" value="QCQ22659.1"/>
    <property type="molecule type" value="Genomic_DNA"/>
</dbReference>
<evidence type="ECO:0000256" key="4">
    <source>
        <dbReference type="ARBA" id="ARBA00022764"/>
    </source>
</evidence>
<dbReference type="AlphaFoldDB" id="A0A4P8L431"/>
<dbReference type="PANTHER" id="PTHR35272:SF3">
    <property type="entry name" value="THIOL:DISULFIDE INTERCHANGE PROTEIN DSBC"/>
    <property type="match status" value="1"/>
</dbReference>
<dbReference type="InterPro" id="IPR033954">
    <property type="entry name" value="DiS-bond_Isoase_DsbC/G"/>
</dbReference>
<evidence type="ECO:0000313" key="9">
    <source>
        <dbReference type="EMBL" id="QCQ22659.1"/>
    </source>
</evidence>
<keyword evidence="4" id="KW-0574">Periplasm</keyword>
<evidence type="ECO:0000259" key="7">
    <source>
        <dbReference type="Pfam" id="PF10411"/>
    </source>
</evidence>
<feature type="domain" description="Disulphide bond isomerase DsbC/G N-terminal" evidence="7">
    <location>
        <begin position="128"/>
        <end position="191"/>
    </location>
</feature>
<dbReference type="Gene3D" id="3.10.450.70">
    <property type="entry name" value="Disulphide bond isomerase, DsbC/G, N-terminal"/>
    <property type="match status" value="1"/>
</dbReference>
<keyword evidence="6" id="KW-0676">Redox-active center</keyword>
<reference evidence="9 10" key="2">
    <citation type="submission" date="2019-05" db="EMBL/GenBank/DDBJ databases">
        <authorList>
            <person name="Suflita J.M."/>
            <person name="Marks C.R."/>
        </authorList>
    </citation>
    <scope>NUCLEOTIDE SEQUENCE [LARGE SCALE GENOMIC DNA]</scope>
    <source>
        <strain evidence="9 10">ALDC</strain>
    </source>
</reference>
<dbReference type="Gene3D" id="3.40.30.10">
    <property type="entry name" value="Glutaredoxin"/>
    <property type="match status" value="1"/>
</dbReference>
<dbReference type="Proteomes" id="UP000298602">
    <property type="component" value="Chromosome"/>
</dbReference>
<evidence type="ECO:0000256" key="6">
    <source>
        <dbReference type="ARBA" id="ARBA00023284"/>
    </source>
</evidence>
<dbReference type="InterPro" id="IPR018950">
    <property type="entry name" value="DiS-bond_isomerase_DsbC/G_N"/>
</dbReference>
<evidence type="ECO:0000256" key="2">
    <source>
        <dbReference type="ARBA" id="ARBA00009813"/>
    </source>
</evidence>
<dbReference type="CDD" id="cd03020">
    <property type="entry name" value="DsbA_DsbC_DsbG"/>
    <property type="match status" value="1"/>
</dbReference>
<name>A0A4P8L431_9BACT</name>
<keyword evidence="10" id="KW-1185">Reference proteome</keyword>
<dbReference type="GO" id="GO:0042597">
    <property type="term" value="C:periplasmic space"/>
    <property type="evidence" value="ECO:0007669"/>
    <property type="project" value="UniProtKB-SubCell"/>
</dbReference>
<comment type="similarity">
    <text evidence="2">Belongs to the thioredoxin family. DsbC subfamily.</text>
</comment>
<dbReference type="KEGG" id="dax:FDQ92_11060"/>